<dbReference type="InParanoid" id="D8QA28"/>
<dbReference type="eggNOG" id="ENOG502SQWF">
    <property type="taxonomic scope" value="Eukaryota"/>
</dbReference>
<dbReference type="HOGENOM" id="CLU_047592_2_2_1"/>
<feature type="domain" description="BTB" evidence="1">
    <location>
        <begin position="22"/>
        <end position="99"/>
    </location>
</feature>
<dbReference type="RefSeq" id="XP_003030663.1">
    <property type="nucleotide sequence ID" value="XM_003030617.1"/>
</dbReference>
<protein>
    <recommendedName>
        <fullName evidence="1">BTB domain-containing protein</fullName>
    </recommendedName>
</protein>
<reference evidence="2 3" key="1">
    <citation type="journal article" date="2010" name="Nat. Biotechnol.">
        <title>Genome sequence of the model mushroom Schizophyllum commune.</title>
        <authorList>
            <person name="Ohm R.A."/>
            <person name="de Jong J.F."/>
            <person name="Lugones L.G."/>
            <person name="Aerts A."/>
            <person name="Kothe E."/>
            <person name="Stajich J.E."/>
            <person name="de Vries R.P."/>
            <person name="Record E."/>
            <person name="Levasseur A."/>
            <person name="Baker S.E."/>
            <person name="Bartholomew K.A."/>
            <person name="Coutinho P.M."/>
            <person name="Erdmann S."/>
            <person name="Fowler T.J."/>
            <person name="Gathman A.C."/>
            <person name="Lombard V."/>
            <person name="Henrissat B."/>
            <person name="Knabe N."/>
            <person name="Kuees U."/>
            <person name="Lilly W.W."/>
            <person name="Lindquist E."/>
            <person name="Lucas S."/>
            <person name="Magnuson J.K."/>
            <person name="Piumi F."/>
            <person name="Raudaskoski M."/>
            <person name="Salamov A."/>
            <person name="Schmutz J."/>
            <person name="Schwarze F.W.M.R."/>
            <person name="vanKuyk P.A."/>
            <person name="Horton J.S."/>
            <person name="Grigoriev I.V."/>
            <person name="Woesten H.A.B."/>
        </authorList>
    </citation>
    <scope>NUCLEOTIDE SEQUENCE [LARGE SCALE GENOMIC DNA]</scope>
    <source>
        <strain evidence="3">H4-8 / FGSC 9210</strain>
    </source>
</reference>
<dbReference type="VEuPathDB" id="FungiDB:SCHCODRAFT_02582827"/>
<dbReference type="Gene3D" id="3.30.710.10">
    <property type="entry name" value="Potassium Channel Kv1.1, Chain A"/>
    <property type="match status" value="1"/>
</dbReference>
<evidence type="ECO:0000259" key="1">
    <source>
        <dbReference type="PROSITE" id="PS50097"/>
    </source>
</evidence>
<dbReference type="SUPFAM" id="SSF54695">
    <property type="entry name" value="POZ domain"/>
    <property type="match status" value="1"/>
</dbReference>
<dbReference type="Proteomes" id="UP000007431">
    <property type="component" value="Unassembled WGS sequence"/>
</dbReference>
<dbReference type="EMBL" id="GL377308">
    <property type="protein sequence ID" value="EFI95760.1"/>
    <property type="molecule type" value="Genomic_DNA"/>
</dbReference>
<dbReference type="AlphaFoldDB" id="D8QA28"/>
<dbReference type="InterPro" id="IPR011333">
    <property type="entry name" value="SKP1/BTB/POZ_sf"/>
</dbReference>
<gene>
    <name evidence="2" type="ORF">SCHCODRAFT_236141</name>
</gene>
<sequence length="234" mass="26555">MLSASPAVDSSLPTRDPVFYWDTIVLQVEGTLLRLPRAYLEQESVFFRDLFSIPDPPEGDIPQDGISDERPLKIPPQVSLEEFHALAEILYPRTLHINRSPELTQEHWTGVLKLSDLWLMDRIKTLAVDALAQPLSGDPVEKIALARAYNVHDWYYQGICKLVQRQKPLSSEDLARLGPALTMKICELRECLVLKENTSRYGACGSWEMNDRRGYATCDAKVSKRVRDECASLL</sequence>
<organism evidence="3">
    <name type="scientific">Schizophyllum commune (strain H4-8 / FGSC 9210)</name>
    <name type="common">Split gill fungus</name>
    <dbReference type="NCBI Taxonomy" id="578458"/>
    <lineage>
        <taxon>Eukaryota</taxon>
        <taxon>Fungi</taxon>
        <taxon>Dikarya</taxon>
        <taxon>Basidiomycota</taxon>
        <taxon>Agaricomycotina</taxon>
        <taxon>Agaricomycetes</taxon>
        <taxon>Agaricomycetidae</taxon>
        <taxon>Agaricales</taxon>
        <taxon>Schizophyllaceae</taxon>
        <taxon>Schizophyllum</taxon>
    </lineage>
</organism>
<evidence type="ECO:0000313" key="2">
    <source>
        <dbReference type="EMBL" id="EFI95760.1"/>
    </source>
</evidence>
<keyword evidence="3" id="KW-1185">Reference proteome</keyword>
<dbReference type="InterPro" id="IPR000210">
    <property type="entry name" value="BTB/POZ_dom"/>
</dbReference>
<dbReference type="SMART" id="SM00225">
    <property type="entry name" value="BTB"/>
    <property type="match status" value="1"/>
</dbReference>
<dbReference type="OMA" id="WENIVVQ"/>
<dbReference type="OrthoDB" id="3223751at2759"/>
<evidence type="ECO:0000313" key="3">
    <source>
        <dbReference type="Proteomes" id="UP000007431"/>
    </source>
</evidence>
<dbReference type="KEGG" id="scm:SCHCO_02582827"/>
<dbReference type="GeneID" id="9592412"/>
<proteinExistence type="predicted"/>
<name>D8QA28_SCHCM</name>
<dbReference type="Pfam" id="PF00651">
    <property type="entry name" value="BTB"/>
    <property type="match status" value="1"/>
</dbReference>
<accession>D8QA28</accession>
<dbReference type="PROSITE" id="PS50097">
    <property type="entry name" value="BTB"/>
    <property type="match status" value="1"/>
</dbReference>